<name>A0A8H9NZ84_9ENTR</name>
<evidence type="ECO:0000313" key="1">
    <source>
        <dbReference type="EMBL" id="HAT1588247.1"/>
    </source>
</evidence>
<reference evidence="1" key="2">
    <citation type="submission" date="2020-11" db="EMBL/GenBank/DDBJ databases">
        <authorList>
            <consortium name="NCBI Pathogen Detection Project"/>
        </authorList>
    </citation>
    <scope>NUCLEOTIDE SEQUENCE</scope>
    <source>
        <strain evidence="1">YDC697-2</strain>
    </source>
</reference>
<organism evidence="1">
    <name type="scientific">Citrobacter farmeri</name>
    <dbReference type="NCBI Taxonomy" id="67824"/>
    <lineage>
        <taxon>Bacteria</taxon>
        <taxon>Pseudomonadati</taxon>
        <taxon>Pseudomonadota</taxon>
        <taxon>Gammaproteobacteria</taxon>
        <taxon>Enterobacterales</taxon>
        <taxon>Enterobacteriaceae</taxon>
        <taxon>Citrobacter</taxon>
    </lineage>
</organism>
<dbReference type="Proteomes" id="UP000864563">
    <property type="component" value="Unassembled WGS sequence"/>
</dbReference>
<proteinExistence type="predicted"/>
<dbReference type="RefSeq" id="WP_123923331.1">
    <property type="nucleotide sequence ID" value="NZ_JAAMQE010000001.1"/>
</dbReference>
<comment type="caution">
    <text evidence="1">The sequence shown here is derived from an EMBL/GenBank/DDBJ whole genome shotgun (WGS) entry which is preliminary data.</text>
</comment>
<accession>A0A8H9NZ84</accession>
<protein>
    <submittedName>
        <fullName evidence="1">Uncharacterized protein</fullName>
    </submittedName>
</protein>
<dbReference type="AlphaFoldDB" id="A0A8H9NZ84"/>
<reference evidence="1" key="1">
    <citation type="journal article" date="2018" name="Genome Biol.">
        <title>SKESA: strategic k-mer extension for scrupulous assemblies.</title>
        <authorList>
            <person name="Souvorov A."/>
            <person name="Agarwala R."/>
            <person name="Lipman D.J."/>
        </authorList>
    </citation>
    <scope>NUCLEOTIDE SEQUENCE</scope>
    <source>
        <strain evidence="1">YDC697-2</strain>
    </source>
</reference>
<dbReference type="EMBL" id="DACSDU010000028">
    <property type="protein sequence ID" value="HAT1588247.1"/>
    <property type="molecule type" value="Genomic_DNA"/>
</dbReference>
<gene>
    <name evidence="1" type="ORF">I8Y00_004645</name>
</gene>
<sequence>MMTFKELISVLRLMHYKLEWLWILNFGTGTPELITGGRSLAGFDAQSKTWRFNAADRCIKESDKVWPPLNRQSVMQLDMGAVNYINRMYGGDSDD</sequence>